<dbReference type="InterPro" id="IPR004808">
    <property type="entry name" value="AP_endonuc_1"/>
</dbReference>
<feature type="binding site" evidence="6">
    <location>
        <position position="145"/>
    </location>
    <ligand>
        <name>Mg(2+)</name>
        <dbReference type="ChEBI" id="CHEBI:18420"/>
        <label>1</label>
    </ligand>
</feature>
<reference evidence="9 10" key="1">
    <citation type="journal article" date="2012" name="Science">
        <title>The Paleozoic origin of enzymatic lignin decomposition reconstructed from 31 fungal genomes.</title>
        <authorList>
            <person name="Floudas D."/>
            <person name="Binder M."/>
            <person name="Riley R."/>
            <person name="Barry K."/>
            <person name="Blanchette R.A."/>
            <person name="Henrissat B."/>
            <person name="Martinez A.T."/>
            <person name="Otillar R."/>
            <person name="Spatafora J.W."/>
            <person name="Yadav J.S."/>
            <person name="Aerts A."/>
            <person name="Benoit I."/>
            <person name="Boyd A."/>
            <person name="Carlson A."/>
            <person name="Copeland A."/>
            <person name="Coutinho P.M."/>
            <person name="de Vries R.P."/>
            <person name="Ferreira P."/>
            <person name="Findley K."/>
            <person name="Foster B."/>
            <person name="Gaskell J."/>
            <person name="Glotzer D."/>
            <person name="Gorecki P."/>
            <person name="Heitman J."/>
            <person name="Hesse C."/>
            <person name="Hori C."/>
            <person name="Igarashi K."/>
            <person name="Jurgens J.A."/>
            <person name="Kallen N."/>
            <person name="Kersten P."/>
            <person name="Kohler A."/>
            <person name="Kuees U."/>
            <person name="Kumar T.K.A."/>
            <person name="Kuo A."/>
            <person name="LaButti K."/>
            <person name="Larrondo L.F."/>
            <person name="Lindquist E."/>
            <person name="Ling A."/>
            <person name="Lombard V."/>
            <person name="Lucas S."/>
            <person name="Lundell T."/>
            <person name="Martin R."/>
            <person name="McLaughlin D.J."/>
            <person name="Morgenstern I."/>
            <person name="Morin E."/>
            <person name="Murat C."/>
            <person name="Nagy L.G."/>
            <person name="Nolan M."/>
            <person name="Ohm R.A."/>
            <person name="Patyshakuliyeva A."/>
            <person name="Rokas A."/>
            <person name="Ruiz-Duenas F.J."/>
            <person name="Sabat G."/>
            <person name="Salamov A."/>
            <person name="Samejima M."/>
            <person name="Schmutz J."/>
            <person name="Slot J.C."/>
            <person name="St John F."/>
            <person name="Stenlid J."/>
            <person name="Sun H."/>
            <person name="Sun S."/>
            <person name="Syed K."/>
            <person name="Tsang A."/>
            <person name="Wiebenga A."/>
            <person name="Young D."/>
            <person name="Pisabarro A."/>
            <person name="Eastwood D.C."/>
            <person name="Martin F."/>
            <person name="Cullen D."/>
            <person name="Grigoriev I.V."/>
            <person name="Hibbett D.S."/>
        </authorList>
    </citation>
    <scope>NUCLEOTIDE SEQUENCE</scope>
    <source>
        <strain evidence="10">FP-58527</strain>
    </source>
</reference>
<evidence type="ECO:0000256" key="3">
    <source>
        <dbReference type="ARBA" id="ARBA00022801"/>
    </source>
</evidence>
<evidence type="ECO:0000259" key="8">
    <source>
        <dbReference type="Pfam" id="PF03372"/>
    </source>
</evidence>
<dbReference type="SUPFAM" id="SSF56219">
    <property type="entry name" value="DNase I-like"/>
    <property type="match status" value="1"/>
</dbReference>
<dbReference type="InterPro" id="IPR005135">
    <property type="entry name" value="Endo/exonuclease/phosphatase"/>
</dbReference>
<evidence type="ECO:0000256" key="6">
    <source>
        <dbReference type="PIRSR" id="PIRSR604808-2"/>
    </source>
</evidence>
<dbReference type="CDD" id="cd09076">
    <property type="entry name" value="L1-EN"/>
    <property type="match status" value="1"/>
</dbReference>
<feature type="binding site" evidence="6">
    <location>
        <position position="231"/>
    </location>
    <ligand>
        <name>Mg(2+)</name>
        <dbReference type="ChEBI" id="CHEBI:18420"/>
        <label>1</label>
    </ligand>
</feature>
<evidence type="ECO:0000256" key="5">
    <source>
        <dbReference type="PIRSR" id="PIRSR604808-1"/>
    </source>
</evidence>
<evidence type="ECO:0000256" key="7">
    <source>
        <dbReference type="PIRSR" id="PIRSR604808-3"/>
    </source>
</evidence>
<dbReference type="Pfam" id="PF03372">
    <property type="entry name" value="Exo_endo_phos"/>
    <property type="match status" value="1"/>
</dbReference>
<dbReference type="eggNOG" id="ENOG502SMUP">
    <property type="taxonomic scope" value="Eukaryota"/>
</dbReference>
<dbReference type="GO" id="GO:0006284">
    <property type="term" value="P:base-excision repair"/>
    <property type="evidence" value="ECO:0007669"/>
    <property type="project" value="TreeGrafter"/>
</dbReference>
<evidence type="ECO:0000313" key="10">
    <source>
        <dbReference type="Proteomes" id="UP000015241"/>
    </source>
</evidence>
<keyword evidence="3" id="KW-0378">Hydrolase</keyword>
<keyword evidence="4 6" id="KW-0460">Magnesium</keyword>
<proteinExistence type="inferred from homology"/>
<protein>
    <recommendedName>
        <fullName evidence="8">Endonuclease/exonuclease/phosphatase domain-containing protein</fullName>
    </recommendedName>
</protein>
<evidence type="ECO:0000313" key="9">
    <source>
        <dbReference type="EMBL" id="EPS98429.1"/>
    </source>
</evidence>
<feature type="active site" description="Proton acceptor" evidence="5">
    <location>
        <position position="232"/>
    </location>
</feature>
<dbReference type="GO" id="GO:0046872">
    <property type="term" value="F:metal ion binding"/>
    <property type="evidence" value="ECO:0007669"/>
    <property type="project" value="UniProtKB-KW"/>
</dbReference>
<feature type="site" description="Interaction with DNA substrate" evidence="7">
    <location>
        <position position="232"/>
    </location>
</feature>
<dbReference type="PANTHER" id="PTHR22748">
    <property type="entry name" value="AP ENDONUCLEASE"/>
    <property type="match status" value="1"/>
</dbReference>
<feature type="binding site" evidence="6">
    <location>
        <position position="147"/>
    </location>
    <ligand>
        <name>Mg(2+)</name>
        <dbReference type="ChEBI" id="CHEBI:18420"/>
        <label>1</label>
    </ligand>
</feature>
<keyword evidence="6" id="KW-0464">Manganese</keyword>
<feature type="binding site" evidence="6">
    <location>
        <position position="34"/>
    </location>
    <ligand>
        <name>Mg(2+)</name>
        <dbReference type="ChEBI" id="CHEBI:18420"/>
        <label>1</label>
    </ligand>
</feature>
<dbReference type="EMBL" id="KE504165">
    <property type="protein sequence ID" value="EPS98429.1"/>
    <property type="molecule type" value="Genomic_DNA"/>
</dbReference>
<dbReference type="InParanoid" id="S8FJ80"/>
<dbReference type="AlphaFoldDB" id="S8FJ80"/>
<evidence type="ECO:0000256" key="2">
    <source>
        <dbReference type="ARBA" id="ARBA00022723"/>
    </source>
</evidence>
<dbReference type="HOGENOM" id="CLU_049840_0_0_1"/>
<dbReference type="Gene3D" id="3.60.10.10">
    <property type="entry name" value="Endonuclease/exonuclease/phosphatase"/>
    <property type="match status" value="1"/>
</dbReference>
<comment type="similarity">
    <text evidence="1">Belongs to the DNA repair enzymes AP/ExoA family.</text>
</comment>
<feature type="active site" evidence="5">
    <location>
        <position position="112"/>
    </location>
</feature>
<feature type="binding site" evidence="6">
    <location>
        <position position="232"/>
    </location>
    <ligand>
        <name>Mg(2+)</name>
        <dbReference type="ChEBI" id="CHEBI:18420"/>
        <label>1</label>
    </ligand>
</feature>
<dbReference type="Proteomes" id="UP000015241">
    <property type="component" value="Unassembled WGS sequence"/>
</dbReference>
<accession>S8FJ80</accession>
<evidence type="ECO:0000256" key="1">
    <source>
        <dbReference type="ARBA" id="ARBA00007092"/>
    </source>
</evidence>
<feature type="site" description="Transition state stabilizer" evidence="7">
    <location>
        <position position="147"/>
    </location>
</feature>
<gene>
    <name evidence="9" type="ORF">FOMPIDRAFT_1126458</name>
</gene>
<keyword evidence="2 6" id="KW-0479">Metal-binding</keyword>
<dbReference type="InterPro" id="IPR036691">
    <property type="entry name" value="Endo/exonu/phosph_ase_sf"/>
</dbReference>
<sequence length="330" mass="38049">MNGRGNLGGTTNNKWNVVNQVMRENKIGILALQETHMDEETVERVHQLYGRRIHVAHSQTRGTVNAGGVAFALNRELVNMEGMISTTVIEGRALHLSMNWHGGRKLTLLNVYAPNNASENANFWTTLGEEVNRLRLTKPDTMMGDCNLVEEAIDRLPVREDNQTAVDALRDLLRSWGMTDGWRMSEPKAKEYTYPQRGSETGSRIDRIYVTENLMRMSEEWNIETTAIPTDHKLCTVRISAREMPYIGKGRWVLPHQMIQDNEFIKEVEEMGRKALEVTQEMAERNSRTDQSNPQTVYRTFKQRVKELAQKKLKERVPKLKRTIQKIKDE</sequence>
<dbReference type="GO" id="GO:0003906">
    <property type="term" value="F:DNA-(apurinic or apyrimidinic site) endonuclease activity"/>
    <property type="evidence" value="ECO:0007669"/>
    <property type="project" value="TreeGrafter"/>
</dbReference>
<feature type="non-terminal residue" evidence="9">
    <location>
        <position position="330"/>
    </location>
</feature>
<evidence type="ECO:0000256" key="4">
    <source>
        <dbReference type="ARBA" id="ARBA00022842"/>
    </source>
</evidence>
<organism evidence="9 10">
    <name type="scientific">Fomitopsis schrenkii</name>
    <name type="common">Brown rot fungus</name>
    <dbReference type="NCBI Taxonomy" id="2126942"/>
    <lineage>
        <taxon>Eukaryota</taxon>
        <taxon>Fungi</taxon>
        <taxon>Dikarya</taxon>
        <taxon>Basidiomycota</taxon>
        <taxon>Agaricomycotina</taxon>
        <taxon>Agaricomycetes</taxon>
        <taxon>Polyporales</taxon>
        <taxon>Fomitopsis</taxon>
    </lineage>
</organism>
<feature type="site" description="Important for catalytic activity" evidence="7">
    <location>
        <position position="206"/>
    </location>
</feature>
<comment type="cofactor">
    <cofactor evidence="6">
        <name>Mg(2+)</name>
        <dbReference type="ChEBI" id="CHEBI:18420"/>
    </cofactor>
    <cofactor evidence="6">
        <name>Mn(2+)</name>
        <dbReference type="ChEBI" id="CHEBI:29035"/>
    </cofactor>
    <text evidence="6">Probably binds two magnesium or manganese ions per subunit.</text>
</comment>
<feature type="domain" description="Endonuclease/exonuclease/phosphatase" evidence="8">
    <location>
        <begin position="18"/>
        <end position="232"/>
    </location>
</feature>
<dbReference type="GO" id="GO:0005634">
    <property type="term" value="C:nucleus"/>
    <property type="evidence" value="ECO:0007669"/>
    <property type="project" value="TreeGrafter"/>
</dbReference>
<dbReference type="GO" id="GO:0008311">
    <property type="term" value="F:double-stranded DNA 3'-5' DNA exonuclease activity"/>
    <property type="evidence" value="ECO:0007669"/>
    <property type="project" value="TreeGrafter"/>
</dbReference>
<dbReference type="GO" id="GO:0008081">
    <property type="term" value="F:phosphoric diester hydrolase activity"/>
    <property type="evidence" value="ECO:0007669"/>
    <property type="project" value="TreeGrafter"/>
</dbReference>
<feature type="active site" description="Proton donor/acceptor" evidence="5">
    <location>
        <position position="145"/>
    </location>
</feature>
<name>S8FJ80_FOMSC</name>
<keyword evidence="10" id="KW-1185">Reference proteome</keyword>
<dbReference type="PANTHER" id="PTHR22748:SF4">
    <property type="entry name" value="DNA-(APURINIC OR APYRIMIDINIC SITE) ENDONUCLEASE 2"/>
    <property type="match status" value="1"/>
</dbReference>
<dbReference type="OrthoDB" id="2799478at2759"/>